<gene>
    <name evidence="2" type="ORF">PROAA_250028</name>
    <name evidence="3" type="ORF">PROAA_260002</name>
</gene>
<keyword evidence="4" id="KW-1185">Reference proteome</keyword>
<name>A0A1A8XST6_9RHOO</name>
<dbReference type="RefSeq" id="WP_186411059.1">
    <property type="nucleotide sequence ID" value="NZ_FLQY01000168.1"/>
</dbReference>
<dbReference type="InterPro" id="IPR036515">
    <property type="entry name" value="Transposase_17_sf"/>
</dbReference>
<dbReference type="AlphaFoldDB" id="A0A1A8XST6"/>
<dbReference type="GO" id="GO:0003677">
    <property type="term" value="F:DNA binding"/>
    <property type="evidence" value="ECO:0007669"/>
    <property type="project" value="InterPro"/>
</dbReference>
<evidence type="ECO:0000313" key="2">
    <source>
        <dbReference type="EMBL" id="SBT07968.1"/>
    </source>
</evidence>
<dbReference type="EMBL" id="FLQY01000179">
    <property type="protein sequence ID" value="SBT08150.1"/>
    <property type="molecule type" value="Genomic_DNA"/>
</dbReference>
<evidence type="ECO:0000313" key="3">
    <source>
        <dbReference type="EMBL" id="SBT08150.1"/>
    </source>
</evidence>
<proteinExistence type="predicted"/>
<evidence type="ECO:0000259" key="1">
    <source>
        <dbReference type="SMART" id="SM01321"/>
    </source>
</evidence>
<dbReference type="SMART" id="SM01321">
    <property type="entry name" value="Y1_Tnp"/>
    <property type="match status" value="1"/>
</dbReference>
<dbReference type="GO" id="GO:0004803">
    <property type="term" value="F:transposase activity"/>
    <property type="evidence" value="ECO:0007669"/>
    <property type="project" value="InterPro"/>
</dbReference>
<protein>
    <recommendedName>
        <fullName evidence="1">Transposase IS200-like domain-containing protein</fullName>
    </recommendedName>
</protein>
<feature type="domain" description="Transposase IS200-like" evidence="1">
    <location>
        <begin position="27"/>
        <end position="112"/>
    </location>
</feature>
<organism evidence="3 4">
    <name type="scientific">Candidatus Propionivibrio aalborgensis</name>
    <dbReference type="NCBI Taxonomy" id="1860101"/>
    <lineage>
        <taxon>Bacteria</taxon>
        <taxon>Pseudomonadati</taxon>
        <taxon>Pseudomonadota</taxon>
        <taxon>Betaproteobacteria</taxon>
        <taxon>Rhodocyclales</taxon>
        <taxon>Rhodocyclaceae</taxon>
        <taxon>Propionivibrio</taxon>
    </lineage>
</organism>
<reference evidence="3 4" key="1">
    <citation type="submission" date="2016-06" db="EMBL/GenBank/DDBJ databases">
        <authorList>
            <person name="Kjaerup R.B."/>
            <person name="Dalgaard T.S."/>
            <person name="Juul-Madsen H.R."/>
        </authorList>
    </citation>
    <scope>NUCLEOTIDE SEQUENCE [LARGE SCALE GENOMIC DNA]</scope>
    <source>
        <strain evidence="3">2</strain>
    </source>
</reference>
<dbReference type="Proteomes" id="UP000199600">
    <property type="component" value="Unassembled WGS sequence"/>
</dbReference>
<sequence>MGASGFARRFSDEGHGDLVARLSPAASSVVPQHVILSGHNRDAVFTSDEDCQFFKDELLEPGRRYARALHAYVLMTNYVHRLMQSLGRRYARYIKSLLPAHWQPVGEPLQFQPRSG</sequence>
<dbReference type="SUPFAM" id="SSF143422">
    <property type="entry name" value="Transposase IS200-like"/>
    <property type="match status" value="1"/>
</dbReference>
<dbReference type="InterPro" id="IPR002686">
    <property type="entry name" value="Transposase_17"/>
</dbReference>
<dbReference type="EMBL" id="FLQY01000168">
    <property type="protein sequence ID" value="SBT07968.1"/>
    <property type="molecule type" value="Genomic_DNA"/>
</dbReference>
<accession>A0A1A8XST6</accession>
<dbReference type="Gene3D" id="3.30.70.1290">
    <property type="entry name" value="Transposase IS200-like"/>
    <property type="match status" value="1"/>
</dbReference>
<dbReference type="GO" id="GO:0006313">
    <property type="term" value="P:DNA transposition"/>
    <property type="evidence" value="ECO:0007669"/>
    <property type="project" value="InterPro"/>
</dbReference>
<evidence type="ECO:0000313" key="4">
    <source>
        <dbReference type="Proteomes" id="UP000199600"/>
    </source>
</evidence>